<evidence type="ECO:0000256" key="22">
    <source>
        <dbReference type="ARBA" id="ARBA00041776"/>
    </source>
</evidence>
<keyword evidence="7" id="KW-0597">Phosphoprotein</keyword>
<dbReference type="KEGG" id="kqi:F1D05_00115"/>
<comment type="catalytic activity">
    <reaction evidence="1">
        <text>ATP + protein L-histidine = ADP + protein N-phospho-L-histidine.</text>
        <dbReference type="EC" id="2.7.13.3"/>
    </reaction>
</comment>
<evidence type="ECO:0000256" key="2">
    <source>
        <dbReference type="ARBA" id="ARBA00001936"/>
    </source>
</evidence>
<gene>
    <name evidence="26" type="ORF">F1D05_00115</name>
</gene>
<dbReference type="Proteomes" id="UP000515563">
    <property type="component" value="Chromosome"/>
</dbReference>
<evidence type="ECO:0000256" key="7">
    <source>
        <dbReference type="ARBA" id="ARBA00022553"/>
    </source>
</evidence>
<feature type="transmembrane region" description="Helical" evidence="23">
    <location>
        <begin position="746"/>
        <end position="765"/>
    </location>
</feature>
<feature type="transmembrane region" description="Helical" evidence="23">
    <location>
        <begin position="416"/>
        <end position="433"/>
    </location>
</feature>
<evidence type="ECO:0000256" key="17">
    <source>
        <dbReference type="ARBA" id="ARBA00023012"/>
    </source>
</evidence>
<keyword evidence="18" id="KW-0346">Stress response</keyword>
<keyword evidence="9 23" id="KW-0812">Transmembrane</keyword>
<dbReference type="InterPro" id="IPR050980">
    <property type="entry name" value="2C_sensor_his_kinase"/>
</dbReference>
<evidence type="ECO:0000256" key="4">
    <source>
        <dbReference type="ARBA" id="ARBA00004651"/>
    </source>
</evidence>
<evidence type="ECO:0000256" key="12">
    <source>
        <dbReference type="ARBA" id="ARBA00022801"/>
    </source>
</evidence>
<dbReference type="Gene3D" id="6.10.340.10">
    <property type="match status" value="1"/>
</dbReference>
<dbReference type="Pfam" id="PF13687">
    <property type="entry name" value="DUF4153"/>
    <property type="match status" value="1"/>
</dbReference>
<dbReference type="RefSeq" id="WP_185445131.1">
    <property type="nucleotide sequence ID" value="NZ_CP043661.1"/>
</dbReference>
<evidence type="ECO:0000256" key="1">
    <source>
        <dbReference type="ARBA" id="ARBA00000085"/>
    </source>
</evidence>
<protein>
    <recommendedName>
        <fullName evidence="21">Signal transduction histidine-protein kinase/phosphatase MprB</fullName>
        <ecNumber evidence="5">2.7.13.3</ecNumber>
    </recommendedName>
    <alternativeName>
        <fullName evidence="22">Mycobacterial persistence regulator B</fullName>
    </alternativeName>
</protein>
<keyword evidence="23" id="KW-0472">Membrane</keyword>
<feature type="transmembrane region" description="Helical" evidence="23">
    <location>
        <begin position="394"/>
        <end position="410"/>
    </location>
</feature>
<keyword evidence="11" id="KW-0418">Kinase</keyword>
<dbReference type="InterPro" id="IPR003660">
    <property type="entry name" value="HAMP_dom"/>
</dbReference>
<dbReference type="PROSITE" id="PS50885">
    <property type="entry name" value="HAMP"/>
    <property type="match status" value="1"/>
</dbReference>
<evidence type="ECO:0000256" key="16">
    <source>
        <dbReference type="ARBA" id="ARBA00022989"/>
    </source>
</evidence>
<dbReference type="GO" id="GO:0000155">
    <property type="term" value="F:phosphorelay sensor kinase activity"/>
    <property type="evidence" value="ECO:0007669"/>
    <property type="project" value="InterPro"/>
</dbReference>
<evidence type="ECO:0000256" key="13">
    <source>
        <dbReference type="ARBA" id="ARBA00022840"/>
    </source>
</evidence>
<dbReference type="Pfam" id="PF00672">
    <property type="entry name" value="HAMP"/>
    <property type="match status" value="1"/>
</dbReference>
<keyword evidence="20" id="KW-0464">Manganese</keyword>
<evidence type="ECO:0000256" key="23">
    <source>
        <dbReference type="SAM" id="Phobius"/>
    </source>
</evidence>
<dbReference type="GO" id="GO:0005524">
    <property type="term" value="F:ATP binding"/>
    <property type="evidence" value="ECO:0007669"/>
    <property type="project" value="UniProtKB-KW"/>
</dbReference>
<feature type="transmembrane region" description="Helical" evidence="23">
    <location>
        <begin position="606"/>
        <end position="629"/>
    </location>
</feature>
<dbReference type="InterPro" id="IPR036097">
    <property type="entry name" value="HisK_dim/P_sf"/>
</dbReference>
<dbReference type="CDD" id="cd00082">
    <property type="entry name" value="HisKA"/>
    <property type="match status" value="1"/>
</dbReference>
<feature type="transmembrane region" description="Helical" evidence="23">
    <location>
        <begin position="487"/>
        <end position="506"/>
    </location>
</feature>
<evidence type="ECO:0000256" key="20">
    <source>
        <dbReference type="ARBA" id="ARBA00023211"/>
    </source>
</evidence>
<comment type="subcellular location">
    <subcellularLocation>
        <location evidence="4">Cell membrane</location>
        <topology evidence="4">Multi-pass membrane protein</topology>
    </subcellularLocation>
</comment>
<dbReference type="SMART" id="SM00304">
    <property type="entry name" value="HAMP"/>
    <property type="match status" value="1"/>
</dbReference>
<dbReference type="Gene3D" id="3.30.565.10">
    <property type="entry name" value="Histidine kinase-like ATPase, C-terminal domain"/>
    <property type="match status" value="1"/>
</dbReference>
<dbReference type="SMART" id="SM00387">
    <property type="entry name" value="HATPase_c"/>
    <property type="match status" value="1"/>
</dbReference>
<evidence type="ECO:0000256" key="18">
    <source>
        <dbReference type="ARBA" id="ARBA00023016"/>
    </source>
</evidence>
<feature type="transmembrane region" description="Helical" evidence="23">
    <location>
        <begin position="563"/>
        <end position="586"/>
    </location>
</feature>
<dbReference type="Pfam" id="PF02518">
    <property type="entry name" value="HATPase_c"/>
    <property type="match status" value="1"/>
</dbReference>
<dbReference type="InterPro" id="IPR025291">
    <property type="entry name" value="DUF4153"/>
</dbReference>
<evidence type="ECO:0000256" key="9">
    <source>
        <dbReference type="ARBA" id="ARBA00022692"/>
    </source>
</evidence>
<sequence length="851" mass="89729">MSSPVLDQVRSVKVKLGLLVAISVTVASVLAAVGATGSVPVWLSVPVTVALALGVTQLLAVGMTSPLREMTAAARVMARGDYSGRVTATSSDEVGELARAFNRMAEDLAAVDRQRRELVANVSHELRTPLAALCAVLENLVDGVAEPDPVTLRTALDQAERLTALASDLLDLARVDAGETQLSTTQVPVLELLERAVAEAEVSGREVGYDVRVLPPGLTVPADLARLHQLVANLLDNASRHSPTGAVVRITAQGNATGWRLEVADEGPGIPIADRDRVFERFGTLGEAEGGGGTGLGLAIARWVTELHGGTIHFVEPEPRSTGARVRVELPHHPVHKKVQEPVMTKPADSPPPTAPIAPTPPAAAAVARAPESGLDMLFGSFWPDARVPGKVRAVLYCLAVGLLAGIILPFRDLGIGTFVLLVAAGGVILRFSVNRRSRFTQACAVLCLLLASTVAVRDAEWIAILCLFAGGAVCMAALVNGRTLPAFVLAGIAWPLAGLRGLPWLGRSLQAVTGLKASAAALRTVVLSVLGVLVFGLLFASADAVFAKWAGAIVPDLEFDSFVLRAFLTVAVGGVVLAATYLGLNPPKVEPAAGTVRPVARRYEWLAPVLLVVAVFVVFLAAQVTASFGGHAYLKRITGLTYAEYVHQGFGQLTVATALTLLVVWAAARKAPRTTAADVAWLRGSLGLLCVLTLVVVASALYRMHVYQEAYGFTQLRLLVDVFEGWLGLLVLGVMVAGLTLRANWLPRAALLSGAGLLFLLGAINPDAWIAQHNVDRYADTGKVDWPFLQGLSDDAVPVLNKLPADAAGCALKGHDVSDDDWLEWNLGRHRAQSILKTVPKDGVCPGRTS</sequence>
<dbReference type="InterPro" id="IPR003594">
    <property type="entry name" value="HATPase_dom"/>
</dbReference>
<keyword evidence="17" id="KW-0902">Two-component regulatory system</keyword>
<dbReference type="EMBL" id="CP043661">
    <property type="protein sequence ID" value="QNE16595.1"/>
    <property type="molecule type" value="Genomic_DNA"/>
</dbReference>
<evidence type="ECO:0000313" key="26">
    <source>
        <dbReference type="EMBL" id="QNE16595.1"/>
    </source>
</evidence>
<dbReference type="GO" id="GO:0005886">
    <property type="term" value="C:plasma membrane"/>
    <property type="evidence" value="ECO:0007669"/>
    <property type="project" value="UniProtKB-SubCell"/>
</dbReference>
<dbReference type="SUPFAM" id="SSF47384">
    <property type="entry name" value="Homodimeric domain of signal transducing histidine kinase"/>
    <property type="match status" value="1"/>
</dbReference>
<dbReference type="Gene3D" id="1.10.287.130">
    <property type="match status" value="1"/>
</dbReference>
<dbReference type="InterPro" id="IPR003661">
    <property type="entry name" value="HisK_dim/P_dom"/>
</dbReference>
<evidence type="ECO:0000259" key="25">
    <source>
        <dbReference type="PROSITE" id="PS50885"/>
    </source>
</evidence>
<reference evidence="27" key="1">
    <citation type="submission" date="2019-09" db="EMBL/GenBank/DDBJ databases">
        <title>Antimicrobial potential of Antarctic Bacteria.</title>
        <authorList>
            <person name="Benaud N."/>
            <person name="Edwards R.J."/>
            <person name="Ferrari B.C."/>
        </authorList>
    </citation>
    <scope>NUCLEOTIDE SEQUENCE [LARGE SCALE GENOMIC DNA]</scope>
    <source>
        <strain evidence="27">SPB151</strain>
    </source>
</reference>
<feature type="transmembrane region" description="Helical" evidence="23">
    <location>
        <begin position="681"/>
        <end position="705"/>
    </location>
</feature>
<keyword evidence="10" id="KW-0547">Nucleotide-binding</keyword>
<keyword evidence="8" id="KW-0808">Transferase</keyword>
<feature type="transmembrane region" description="Helical" evidence="23">
    <location>
        <begin position="650"/>
        <end position="669"/>
    </location>
</feature>
<evidence type="ECO:0000256" key="3">
    <source>
        <dbReference type="ARBA" id="ARBA00001946"/>
    </source>
</evidence>
<evidence type="ECO:0000256" key="15">
    <source>
        <dbReference type="ARBA" id="ARBA00022912"/>
    </source>
</evidence>
<evidence type="ECO:0000256" key="21">
    <source>
        <dbReference type="ARBA" id="ARBA00040454"/>
    </source>
</evidence>
<name>A0A7G6WRI0_9ACTN</name>
<feature type="transmembrane region" description="Helical" evidence="23">
    <location>
        <begin position="462"/>
        <end position="480"/>
    </location>
</feature>
<dbReference type="InterPro" id="IPR036890">
    <property type="entry name" value="HATPase_C_sf"/>
</dbReference>
<evidence type="ECO:0000256" key="6">
    <source>
        <dbReference type="ARBA" id="ARBA00022475"/>
    </source>
</evidence>
<keyword evidence="6" id="KW-1003">Cell membrane</keyword>
<evidence type="ECO:0000259" key="24">
    <source>
        <dbReference type="PROSITE" id="PS50109"/>
    </source>
</evidence>
<dbReference type="PANTHER" id="PTHR44936">
    <property type="entry name" value="SENSOR PROTEIN CREC"/>
    <property type="match status" value="1"/>
</dbReference>
<feature type="transmembrane region" description="Helical" evidence="23">
    <location>
        <begin position="41"/>
        <end position="61"/>
    </location>
</feature>
<proteinExistence type="predicted"/>
<organism evidence="26 27">
    <name type="scientific">Kribbella qitaiheensis</name>
    <dbReference type="NCBI Taxonomy" id="1544730"/>
    <lineage>
        <taxon>Bacteria</taxon>
        <taxon>Bacillati</taxon>
        <taxon>Actinomycetota</taxon>
        <taxon>Actinomycetes</taxon>
        <taxon>Propionibacteriales</taxon>
        <taxon>Kribbellaceae</taxon>
        <taxon>Kribbella</taxon>
    </lineage>
</organism>
<keyword evidence="15" id="KW-0904">Protein phosphatase</keyword>
<feature type="transmembrane region" description="Helical" evidence="23">
    <location>
        <begin position="526"/>
        <end position="551"/>
    </location>
</feature>
<dbReference type="PROSITE" id="PS50109">
    <property type="entry name" value="HIS_KIN"/>
    <property type="match status" value="1"/>
</dbReference>
<evidence type="ECO:0000256" key="10">
    <source>
        <dbReference type="ARBA" id="ARBA00022741"/>
    </source>
</evidence>
<evidence type="ECO:0000313" key="27">
    <source>
        <dbReference type="Proteomes" id="UP000515563"/>
    </source>
</evidence>
<feature type="transmembrane region" description="Helical" evidence="23">
    <location>
        <begin position="717"/>
        <end position="740"/>
    </location>
</feature>
<dbReference type="InterPro" id="IPR004358">
    <property type="entry name" value="Sig_transdc_His_kin-like_C"/>
</dbReference>
<feature type="domain" description="Histidine kinase" evidence="24">
    <location>
        <begin position="121"/>
        <end position="334"/>
    </location>
</feature>
<keyword evidence="13" id="KW-0067">ATP-binding</keyword>
<evidence type="ECO:0000256" key="8">
    <source>
        <dbReference type="ARBA" id="ARBA00022679"/>
    </source>
</evidence>
<keyword evidence="19" id="KW-0843">Virulence</keyword>
<keyword evidence="14" id="KW-0460">Magnesium</keyword>
<accession>A0A7G6WRI0</accession>
<evidence type="ECO:0000256" key="19">
    <source>
        <dbReference type="ARBA" id="ARBA00023026"/>
    </source>
</evidence>
<reference evidence="26 27" key="2">
    <citation type="journal article" date="2020" name="Microbiol. Resour. Announc.">
        <title>Antarctic desert soil bacteria exhibit high novel natural product potential, evaluated through long-read genome sequencing and comparative genomics.</title>
        <authorList>
            <person name="Benaud N."/>
            <person name="Edwards R.J."/>
            <person name="Amos T.G."/>
            <person name="D'Agostino P.M."/>
            <person name="Gutierrez-Chavez C."/>
            <person name="Montgomery K."/>
            <person name="Nicetic I."/>
            <person name="Ferrari B.C."/>
        </authorList>
    </citation>
    <scope>NUCLEOTIDE SEQUENCE [LARGE SCALE GENOMIC DNA]</scope>
    <source>
        <strain evidence="26 27">SPB151</strain>
    </source>
</reference>
<dbReference type="EC" id="2.7.13.3" evidence="5"/>
<evidence type="ECO:0000256" key="5">
    <source>
        <dbReference type="ARBA" id="ARBA00012438"/>
    </source>
</evidence>
<dbReference type="PANTHER" id="PTHR44936:SF9">
    <property type="entry name" value="SENSOR PROTEIN CREC"/>
    <property type="match status" value="1"/>
</dbReference>
<dbReference type="CDD" id="cd06225">
    <property type="entry name" value="HAMP"/>
    <property type="match status" value="1"/>
</dbReference>
<keyword evidence="12" id="KW-0378">Hydrolase</keyword>
<dbReference type="SMART" id="SM00388">
    <property type="entry name" value="HisKA"/>
    <property type="match status" value="1"/>
</dbReference>
<comment type="cofactor">
    <cofactor evidence="2">
        <name>Mn(2+)</name>
        <dbReference type="ChEBI" id="CHEBI:29035"/>
    </cofactor>
</comment>
<keyword evidence="27" id="KW-1185">Reference proteome</keyword>
<dbReference type="Pfam" id="PF00512">
    <property type="entry name" value="HisKA"/>
    <property type="match status" value="1"/>
</dbReference>
<feature type="domain" description="HAMP" evidence="25">
    <location>
        <begin position="61"/>
        <end position="113"/>
    </location>
</feature>
<dbReference type="InterPro" id="IPR005467">
    <property type="entry name" value="His_kinase_dom"/>
</dbReference>
<dbReference type="SUPFAM" id="SSF158472">
    <property type="entry name" value="HAMP domain-like"/>
    <property type="match status" value="1"/>
</dbReference>
<dbReference type="PRINTS" id="PR00344">
    <property type="entry name" value="BCTRLSENSOR"/>
</dbReference>
<dbReference type="AlphaFoldDB" id="A0A7G6WRI0"/>
<evidence type="ECO:0000256" key="14">
    <source>
        <dbReference type="ARBA" id="ARBA00022842"/>
    </source>
</evidence>
<dbReference type="CDD" id="cd00075">
    <property type="entry name" value="HATPase"/>
    <property type="match status" value="1"/>
</dbReference>
<evidence type="ECO:0000256" key="11">
    <source>
        <dbReference type="ARBA" id="ARBA00022777"/>
    </source>
</evidence>
<keyword evidence="16 23" id="KW-1133">Transmembrane helix</keyword>
<dbReference type="SUPFAM" id="SSF55874">
    <property type="entry name" value="ATPase domain of HSP90 chaperone/DNA topoisomerase II/histidine kinase"/>
    <property type="match status" value="1"/>
</dbReference>
<dbReference type="GO" id="GO:0004721">
    <property type="term" value="F:phosphoprotein phosphatase activity"/>
    <property type="evidence" value="ECO:0007669"/>
    <property type="project" value="UniProtKB-KW"/>
</dbReference>
<comment type="cofactor">
    <cofactor evidence="3">
        <name>Mg(2+)</name>
        <dbReference type="ChEBI" id="CHEBI:18420"/>
    </cofactor>
</comment>